<accession>A0A4R7VHL6</accession>
<comment type="caution">
    <text evidence="2">The sequence shown here is derived from an EMBL/GenBank/DDBJ whole genome shotgun (WGS) entry which is preliminary data.</text>
</comment>
<keyword evidence="1" id="KW-0812">Transmembrane</keyword>
<dbReference type="Pfam" id="PF19545">
    <property type="entry name" value="DUF6069"/>
    <property type="match status" value="1"/>
</dbReference>
<dbReference type="PROSITE" id="PS51257">
    <property type="entry name" value="PROKAR_LIPOPROTEIN"/>
    <property type="match status" value="1"/>
</dbReference>
<dbReference type="AlphaFoldDB" id="A0A4R7VHL6"/>
<keyword evidence="1" id="KW-0472">Membrane</keyword>
<organism evidence="2 3">
    <name type="scientific">Actinophytocola oryzae</name>
    <dbReference type="NCBI Taxonomy" id="502181"/>
    <lineage>
        <taxon>Bacteria</taxon>
        <taxon>Bacillati</taxon>
        <taxon>Actinomycetota</taxon>
        <taxon>Actinomycetes</taxon>
        <taxon>Pseudonocardiales</taxon>
        <taxon>Pseudonocardiaceae</taxon>
    </lineage>
</organism>
<feature type="transmembrane region" description="Helical" evidence="1">
    <location>
        <begin position="104"/>
        <end position="124"/>
    </location>
</feature>
<evidence type="ECO:0000313" key="2">
    <source>
        <dbReference type="EMBL" id="TDV48645.1"/>
    </source>
</evidence>
<gene>
    <name evidence="2" type="ORF">CLV71_1085</name>
</gene>
<protein>
    <submittedName>
        <fullName evidence="2">Putative secreted protein with PEP-CTERM sorting signal</fullName>
    </submittedName>
</protein>
<dbReference type="Proteomes" id="UP000294927">
    <property type="component" value="Unassembled WGS sequence"/>
</dbReference>
<feature type="transmembrane region" description="Helical" evidence="1">
    <location>
        <begin position="43"/>
        <end position="65"/>
    </location>
</feature>
<evidence type="ECO:0000256" key="1">
    <source>
        <dbReference type="SAM" id="Phobius"/>
    </source>
</evidence>
<evidence type="ECO:0000313" key="3">
    <source>
        <dbReference type="Proteomes" id="UP000294927"/>
    </source>
</evidence>
<dbReference type="OrthoDB" id="4265116at2"/>
<dbReference type="RefSeq" id="WP_133904704.1">
    <property type="nucleotide sequence ID" value="NZ_SOCP01000008.1"/>
</dbReference>
<dbReference type="InterPro" id="IPR045713">
    <property type="entry name" value="DUF6069"/>
</dbReference>
<proteinExistence type="predicted"/>
<keyword evidence="3" id="KW-1185">Reference proteome</keyword>
<dbReference type="EMBL" id="SOCP01000008">
    <property type="protein sequence ID" value="TDV48645.1"/>
    <property type="molecule type" value="Genomic_DNA"/>
</dbReference>
<name>A0A4R7VHL6_9PSEU</name>
<sequence length="158" mass="16084">MPTKRPATVATAIVLAAACAALVNLGIATLARALVSVPRFVPLTPIAFVPYTVFGTAAGAIGWAVIRRGVDRPARLLRWLVPVVVLLSFVPPLVLSVVADVGAVPIVALMAMHLVVGTVAVSVYRRVLPLPAGPAPVPSAEPSAVVGAVSLGRSSSES</sequence>
<reference evidence="2 3" key="1">
    <citation type="submission" date="2019-03" db="EMBL/GenBank/DDBJ databases">
        <title>Genomic Encyclopedia of Archaeal and Bacterial Type Strains, Phase II (KMG-II): from individual species to whole genera.</title>
        <authorList>
            <person name="Goeker M."/>
        </authorList>
    </citation>
    <scope>NUCLEOTIDE SEQUENCE [LARGE SCALE GENOMIC DNA]</scope>
    <source>
        <strain evidence="2 3">DSM 45499</strain>
    </source>
</reference>
<keyword evidence="1" id="KW-1133">Transmembrane helix</keyword>
<feature type="transmembrane region" description="Helical" evidence="1">
    <location>
        <begin position="77"/>
        <end position="98"/>
    </location>
</feature>